<reference evidence="2" key="1">
    <citation type="submission" date="2022-11" db="UniProtKB">
        <authorList>
            <consortium name="WormBaseParasite"/>
        </authorList>
    </citation>
    <scope>IDENTIFICATION</scope>
</reference>
<protein>
    <submittedName>
        <fullName evidence="2">Uncharacterized protein</fullName>
    </submittedName>
</protein>
<accession>A0A914S384</accession>
<dbReference type="GO" id="GO:0015035">
    <property type="term" value="F:protein-disulfide reductase activity"/>
    <property type="evidence" value="ECO:0007669"/>
    <property type="project" value="TreeGrafter"/>
</dbReference>
<dbReference type="InterPro" id="IPR052460">
    <property type="entry name" value="ER_disulfide_reductase"/>
</dbReference>
<dbReference type="InterPro" id="IPR036249">
    <property type="entry name" value="Thioredoxin-like_sf"/>
</dbReference>
<dbReference type="AlphaFoldDB" id="A0A914S384"/>
<name>A0A914S384_PAREQ</name>
<dbReference type="Gene3D" id="3.40.30.10">
    <property type="entry name" value="Glutaredoxin"/>
    <property type="match status" value="1"/>
</dbReference>
<proteinExistence type="predicted"/>
<organism evidence="1 2">
    <name type="scientific">Parascaris equorum</name>
    <name type="common">Equine roundworm</name>
    <dbReference type="NCBI Taxonomy" id="6256"/>
    <lineage>
        <taxon>Eukaryota</taxon>
        <taxon>Metazoa</taxon>
        <taxon>Ecdysozoa</taxon>
        <taxon>Nematoda</taxon>
        <taxon>Chromadorea</taxon>
        <taxon>Rhabditida</taxon>
        <taxon>Spirurina</taxon>
        <taxon>Ascaridomorpha</taxon>
        <taxon>Ascaridoidea</taxon>
        <taxon>Ascarididae</taxon>
        <taxon>Parascaris</taxon>
    </lineage>
</organism>
<dbReference type="GO" id="GO:0036498">
    <property type="term" value="P:IRE1-mediated unfolded protein response"/>
    <property type="evidence" value="ECO:0007669"/>
    <property type="project" value="TreeGrafter"/>
</dbReference>
<dbReference type="PANTHER" id="PTHR44340">
    <property type="entry name" value="DNAJ HOMOLOG SUBFAMILY C MEMBER 10"/>
    <property type="match status" value="1"/>
</dbReference>
<keyword evidence="1" id="KW-1185">Reference proteome</keyword>
<evidence type="ECO:0000313" key="2">
    <source>
        <dbReference type="WBParaSite" id="PEQ_0001279201-mRNA-1"/>
    </source>
</evidence>
<dbReference type="GO" id="GO:0016671">
    <property type="term" value="F:oxidoreductase activity, acting on a sulfur group of donors, disulfide as acceptor"/>
    <property type="evidence" value="ECO:0007669"/>
    <property type="project" value="TreeGrafter"/>
</dbReference>
<evidence type="ECO:0000313" key="1">
    <source>
        <dbReference type="Proteomes" id="UP000887564"/>
    </source>
</evidence>
<dbReference type="GO" id="GO:0051787">
    <property type="term" value="F:misfolded protein binding"/>
    <property type="evidence" value="ECO:0007669"/>
    <property type="project" value="TreeGrafter"/>
</dbReference>
<dbReference type="SUPFAM" id="SSF52833">
    <property type="entry name" value="Thioredoxin-like"/>
    <property type="match status" value="1"/>
</dbReference>
<sequence length="131" mass="14088">MEGALRIGAVNCAEDPILCQSQNVVGYPSLVLYPENAAVLGERIFAVEAVIPEYFPIARQMVPDPGHVVLITCGAMLRSLANVGTVSCFEGPKRDELCVDLGRSRGVAYYPAGNISKEQEKVATVFSTRSN</sequence>
<dbReference type="WBParaSite" id="PEQ_0001279201-mRNA-1">
    <property type="protein sequence ID" value="PEQ_0001279201-mRNA-1"/>
    <property type="gene ID" value="PEQ_0001279201"/>
</dbReference>
<dbReference type="PANTHER" id="PTHR44340:SF1">
    <property type="entry name" value="DNAJ HOMOLOG SUBFAMILY C MEMBER 10"/>
    <property type="match status" value="1"/>
</dbReference>
<dbReference type="GO" id="GO:0005788">
    <property type="term" value="C:endoplasmic reticulum lumen"/>
    <property type="evidence" value="ECO:0007669"/>
    <property type="project" value="TreeGrafter"/>
</dbReference>
<dbReference type="Proteomes" id="UP000887564">
    <property type="component" value="Unplaced"/>
</dbReference>